<dbReference type="KEGG" id="clup:CLUP02_14202"/>
<evidence type="ECO:0000256" key="1">
    <source>
        <dbReference type="ARBA" id="ARBA00022723"/>
    </source>
</evidence>
<evidence type="ECO:0000256" key="5">
    <source>
        <dbReference type="SAM" id="MobiDB-lite"/>
    </source>
</evidence>
<keyword evidence="1" id="KW-0479">Metal-binding</keyword>
<organism evidence="7 8">
    <name type="scientific">Colletotrichum lupini</name>
    <dbReference type="NCBI Taxonomy" id="145971"/>
    <lineage>
        <taxon>Eukaryota</taxon>
        <taxon>Fungi</taxon>
        <taxon>Dikarya</taxon>
        <taxon>Ascomycota</taxon>
        <taxon>Pezizomycotina</taxon>
        <taxon>Sordariomycetes</taxon>
        <taxon>Hypocreomycetidae</taxon>
        <taxon>Glomerellales</taxon>
        <taxon>Glomerellaceae</taxon>
        <taxon>Colletotrichum</taxon>
        <taxon>Colletotrichum acutatum species complex</taxon>
    </lineage>
</organism>
<evidence type="ECO:0000256" key="4">
    <source>
        <dbReference type="PROSITE-ProRule" id="PRU00042"/>
    </source>
</evidence>
<evidence type="ECO:0000313" key="8">
    <source>
        <dbReference type="Proteomes" id="UP000830671"/>
    </source>
</evidence>
<dbReference type="GO" id="GO:0000978">
    <property type="term" value="F:RNA polymerase II cis-regulatory region sequence-specific DNA binding"/>
    <property type="evidence" value="ECO:0007669"/>
    <property type="project" value="TreeGrafter"/>
</dbReference>
<evidence type="ECO:0000256" key="3">
    <source>
        <dbReference type="ARBA" id="ARBA00022833"/>
    </source>
</evidence>
<dbReference type="RefSeq" id="XP_049150280.1">
    <property type="nucleotide sequence ID" value="XM_049293134.1"/>
</dbReference>
<dbReference type="GeneID" id="73348144"/>
<dbReference type="PROSITE" id="PS00028">
    <property type="entry name" value="ZINC_FINGER_C2H2_1"/>
    <property type="match status" value="1"/>
</dbReference>
<feature type="domain" description="C2H2-type" evidence="6">
    <location>
        <begin position="243"/>
        <end position="269"/>
    </location>
</feature>
<dbReference type="SMART" id="SM00355">
    <property type="entry name" value="ZnF_C2H2"/>
    <property type="match status" value="3"/>
</dbReference>
<dbReference type="Pfam" id="PF00096">
    <property type="entry name" value="zf-C2H2"/>
    <property type="match status" value="2"/>
</dbReference>
<keyword evidence="2 4" id="KW-0863">Zinc-finger</keyword>
<dbReference type="PROSITE" id="PS50157">
    <property type="entry name" value="ZINC_FINGER_C2H2_2"/>
    <property type="match status" value="2"/>
</dbReference>
<name>A0A9Q8T3Y4_9PEZI</name>
<gene>
    <name evidence="7" type="ORF">CLUP02_14202</name>
</gene>
<accession>A0A9Q8T3Y4</accession>
<feature type="region of interest" description="Disordered" evidence="5">
    <location>
        <begin position="109"/>
        <end position="138"/>
    </location>
</feature>
<dbReference type="PANTHER" id="PTHR23235:SF120">
    <property type="entry name" value="KRUPPEL-LIKE FACTOR 15"/>
    <property type="match status" value="1"/>
</dbReference>
<dbReference type="SUPFAM" id="SSF57667">
    <property type="entry name" value="beta-beta-alpha zinc fingers"/>
    <property type="match status" value="1"/>
</dbReference>
<reference evidence="7" key="1">
    <citation type="journal article" date="2021" name="Mol. Plant Microbe Interact.">
        <title>Complete Genome Sequence of the Plant-Pathogenic Fungus Colletotrichum lupini.</title>
        <authorList>
            <person name="Baroncelli R."/>
            <person name="Pensec F."/>
            <person name="Da Lio D."/>
            <person name="Boufleur T."/>
            <person name="Vicente I."/>
            <person name="Sarrocco S."/>
            <person name="Picot A."/>
            <person name="Baraldi E."/>
            <person name="Sukno S."/>
            <person name="Thon M."/>
            <person name="Le Floch G."/>
        </authorList>
    </citation>
    <scope>NUCLEOTIDE SEQUENCE</scope>
    <source>
        <strain evidence="7">IMI 504893</strain>
    </source>
</reference>
<keyword evidence="3" id="KW-0862">Zinc</keyword>
<evidence type="ECO:0000259" key="6">
    <source>
        <dbReference type="PROSITE" id="PS50157"/>
    </source>
</evidence>
<keyword evidence="8" id="KW-1185">Reference proteome</keyword>
<dbReference type="AlphaFoldDB" id="A0A9Q8T3Y4"/>
<dbReference type="Proteomes" id="UP000830671">
    <property type="component" value="Chromosome 7"/>
</dbReference>
<dbReference type="GO" id="GO:0000981">
    <property type="term" value="F:DNA-binding transcription factor activity, RNA polymerase II-specific"/>
    <property type="evidence" value="ECO:0007669"/>
    <property type="project" value="TreeGrafter"/>
</dbReference>
<dbReference type="GO" id="GO:0008270">
    <property type="term" value="F:zinc ion binding"/>
    <property type="evidence" value="ECO:0007669"/>
    <property type="project" value="UniProtKB-KW"/>
</dbReference>
<evidence type="ECO:0000313" key="7">
    <source>
        <dbReference type="EMBL" id="UQC88677.1"/>
    </source>
</evidence>
<proteinExistence type="predicted"/>
<evidence type="ECO:0000256" key="2">
    <source>
        <dbReference type="ARBA" id="ARBA00022771"/>
    </source>
</evidence>
<dbReference type="InterPro" id="IPR013087">
    <property type="entry name" value="Znf_C2H2_type"/>
</dbReference>
<dbReference type="InterPro" id="IPR036236">
    <property type="entry name" value="Znf_C2H2_sf"/>
</dbReference>
<dbReference type="EMBL" id="CP019479">
    <property type="protein sequence ID" value="UQC88677.1"/>
    <property type="molecule type" value="Genomic_DNA"/>
</dbReference>
<protein>
    <recommendedName>
        <fullName evidence="6">C2H2-type domain-containing protein</fullName>
    </recommendedName>
</protein>
<feature type="domain" description="C2H2-type" evidence="6">
    <location>
        <begin position="303"/>
        <end position="326"/>
    </location>
</feature>
<sequence length="330" mass="37703">MVSFEPGGANANAQGWQHPLRHIARRPDVTPNIFCLSRAFHFMLIGQRDREDAIRIRQVHRILSPLEFDIIRRAKIDCFGTLFWTFFGAPRGHVQRYGRESLQNHLSTEYCPEDPKSSSNTVMPRESQHNGTSRVTHDYSRGNEPWGWLPTTGGYVNDAYAPTSDDPIDPSLLSHTQTSSFSLNYYAAQSDYHSHQLPSQGLDVWNGMDAEMYAQEAVQTPLHTAAALPLESNPPQQPHQLPFVCTGDPNCTRSYEKKHELNRHMRKHSKPCACTVENCTARFADKKGLDRHKATHGIGRDEFDCPECTETFTRADNLYRHRQKQHRFMG</sequence>
<dbReference type="Gene3D" id="3.30.160.60">
    <property type="entry name" value="Classic Zinc Finger"/>
    <property type="match status" value="3"/>
</dbReference>
<dbReference type="PANTHER" id="PTHR23235">
    <property type="entry name" value="KRUEPPEL-LIKE TRANSCRIPTION FACTOR"/>
    <property type="match status" value="1"/>
</dbReference>